<dbReference type="PANTHER" id="PTHR30466:SF1">
    <property type="entry name" value="FMN REDUCTASE (NADH) RUTF"/>
    <property type="match status" value="1"/>
</dbReference>
<organism evidence="3 4">
    <name type="scientific">Brevibacterium samyangense</name>
    <dbReference type="NCBI Taxonomy" id="366888"/>
    <lineage>
        <taxon>Bacteria</taxon>
        <taxon>Bacillati</taxon>
        <taxon>Actinomycetota</taxon>
        <taxon>Actinomycetes</taxon>
        <taxon>Micrococcales</taxon>
        <taxon>Brevibacteriaceae</taxon>
        <taxon>Brevibacterium</taxon>
    </lineage>
</organism>
<dbReference type="InterPro" id="IPR012349">
    <property type="entry name" value="Split_barrel_FMN-bd"/>
</dbReference>
<comment type="caution">
    <text evidence="3">The sequence shown here is derived from an EMBL/GenBank/DDBJ whole genome shotgun (WGS) entry which is preliminary data.</text>
</comment>
<feature type="domain" description="Flavin reductase like" evidence="2">
    <location>
        <begin position="20"/>
        <end position="171"/>
    </location>
</feature>
<accession>A0ABN2TNZ0</accession>
<evidence type="ECO:0000259" key="2">
    <source>
        <dbReference type="SMART" id="SM00903"/>
    </source>
</evidence>
<protein>
    <submittedName>
        <fullName evidence="3">Flavin reductase family protein</fullName>
    </submittedName>
</protein>
<name>A0ABN2TNZ0_9MICO</name>
<dbReference type="Pfam" id="PF01613">
    <property type="entry name" value="Flavin_Reduct"/>
    <property type="match status" value="1"/>
</dbReference>
<evidence type="ECO:0000313" key="3">
    <source>
        <dbReference type="EMBL" id="GAA2015970.1"/>
    </source>
</evidence>
<dbReference type="PANTHER" id="PTHR30466">
    <property type="entry name" value="FLAVIN REDUCTASE"/>
    <property type="match status" value="1"/>
</dbReference>
<keyword evidence="4" id="KW-1185">Reference proteome</keyword>
<reference evidence="3 4" key="1">
    <citation type="journal article" date="2019" name="Int. J. Syst. Evol. Microbiol.">
        <title>The Global Catalogue of Microorganisms (GCM) 10K type strain sequencing project: providing services to taxonomists for standard genome sequencing and annotation.</title>
        <authorList>
            <consortium name="The Broad Institute Genomics Platform"/>
            <consortium name="The Broad Institute Genome Sequencing Center for Infectious Disease"/>
            <person name="Wu L."/>
            <person name="Ma J."/>
        </authorList>
    </citation>
    <scope>NUCLEOTIDE SEQUENCE [LARGE SCALE GENOMIC DNA]</scope>
    <source>
        <strain evidence="3 4">JCM 14546</strain>
    </source>
</reference>
<evidence type="ECO:0000313" key="4">
    <source>
        <dbReference type="Proteomes" id="UP001500755"/>
    </source>
</evidence>
<dbReference type="EMBL" id="BAAANO010000043">
    <property type="protein sequence ID" value="GAA2015970.1"/>
    <property type="molecule type" value="Genomic_DNA"/>
</dbReference>
<dbReference type="InterPro" id="IPR050268">
    <property type="entry name" value="NADH-dep_flavin_reductase"/>
</dbReference>
<dbReference type="SMART" id="SM00903">
    <property type="entry name" value="Flavin_Reduct"/>
    <property type="match status" value="1"/>
</dbReference>
<proteinExistence type="predicted"/>
<dbReference type="InterPro" id="IPR002563">
    <property type="entry name" value="Flavin_Rdtase-like_dom"/>
</dbReference>
<sequence length="174" mass="18998">MQTTHVPSDPDFVTGYRVLSEDIAAGIAVLSCRRGTKTHAITVDSYLDVSYDPPTMAVSVYEGSRIQESLERTTHFALSVLTRAQRPVAQWLGEPGQPLHGLLDNIPTTTTPTGIEIVDGTVAWFELETEKSVEIATHVLTVGRVTACGRAMDEAEATPPPLVRWGRQYGTFTE</sequence>
<evidence type="ECO:0000256" key="1">
    <source>
        <dbReference type="ARBA" id="ARBA00023002"/>
    </source>
</evidence>
<dbReference type="Gene3D" id="2.30.110.10">
    <property type="entry name" value="Electron Transport, Fmn-binding Protein, Chain A"/>
    <property type="match status" value="1"/>
</dbReference>
<dbReference type="RefSeq" id="WP_344310988.1">
    <property type="nucleotide sequence ID" value="NZ_BAAANO010000043.1"/>
</dbReference>
<gene>
    <name evidence="3" type="ORF">GCM10009755_29540</name>
</gene>
<dbReference type="SUPFAM" id="SSF50475">
    <property type="entry name" value="FMN-binding split barrel"/>
    <property type="match status" value="1"/>
</dbReference>
<dbReference type="Proteomes" id="UP001500755">
    <property type="component" value="Unassembled WGS sequence"/>
</dbReference>
<keyword evidence="1" id="KW-0560">Oxidoreductase</keyword>